<accession>A0A377GGJ3</accession>
<evidence type="ECO:0000259" key="1">
    <source>
        <dbReference type="PROSITE" id="PS50090"/>
    </source>
</evidence>
<evidence type="ECO:0000313" key="3">
    <source>
        <dbReference type="EMBL" id="STO23655.1"/>
    </source>
</evidence>
<evidence type="ECO:0000313" key="5">
    <source>
        <dbReference type="Proteomes" id="UP000254374"/>
    </source>
</evidence>
<reference evidence="3 5" key="2">
    <citation type="submission" date="2018-06" db="EMBL/GenBank/DDBJ databases">
        <authorList>
            <consortium name="Pathogen Informatics"/>
            <person name="Doyle S."/>
        </authorList>
    </citation>
    <scope>NUCLEOTIDE SEQUENCE [LARGE SCALE GENOMIC DNA]</scope>
    <source>
        <strain evidence="3 5">NCTC11401</strain>
    </source>
</reference>
<evidence type="ECO:0000313" key="4">
    <source>
        <dbReference type="Proteomes" id="UP000186808"/>
    </source>
</evidence>
<dbReference type="EMBL" id="UGGV01000001">
    <property type="protein sequence ID" value="STO23655.1"/>
    <property type="molecule type" value="Genomic_DNA"/>
</dbReference>
<gene>
    <name evidence="3" type="ORF">NCTC11401_00455</name>
    <name evidence="2" type="ORF">SAMN05421777_11942</name>
</gene>
<organism evidence="3 5">
    <name type="scientific">Fluoribacter gormanii</name>
    <dbReference type="NCBI Taxonomy" id="464"/>
    <lineage>
        <taxon>Bacteria</taxon>
        <taxon>Pseudomonadati</taxon>
        <taxon>Pseudomonadota</taxon>
        <taxon>Gammaproteobacteria</taxon>
        <taxon>Legionellales</taxon>
        <taxon>Legionellaceae</taxon>
        <taxon>Fluoribacter</taxon>
    </lineage>
</organism>
<dbReference type="Pfam" id="PF13921">
    <property type="entry name" value="Myb_DNA-bind_6"/>
    <property type="match status" value="1"/>
</dbReference>
<dbReference type="InterPro" id="IPR009057">
    <property type="entry name" value="Homeodomain-like_sf"/>
</dbReference>
<feature type="domain" description="Myb-like" evidence="1">
    <location>
        <begin position="51"/>
        <end position="116"/>
    </location>
</feature>
<protein>
    <submittedName>
        <fullName evidence="2">Myb-like DNA-binding domain-containing protein</fullName>
    </submittedName>
</protein>
<proteinExistence type="predicted"/>
<dbReference type="InterPro" id="IPR050560">
    <property type="entry name" value="MYB_TF"/>
</dbReference>
<reference evidence="2 4" key="1">
    <citation type="submission" date="2017-01" db="EMBL/GenBank/DDBJ databases">
        <authorList>
            <person name="Varghese N."/>
            <person name="Submissions S."/>
        </authorList>
    </citation>
    <scope>NUCLEOTIDE SEQUENCE [LARGE SCALE GENOMIC DNA]</scope>
    <source>
        <strain evidence="2 4">ATCC 33342</strain>
    </source>
</reference>
<dbReference type="Proteomes" id="UP000254374">
    <property type="component" value="Unassembled WGS sequence"/>
</dbReference>
<evidence type="ECO:0000313" key="2">
    <source>
        <dbReference type="EMBL" id="SIR68852.1"/>
    </source>
</evidence>
<dbReference type="EMBL" id="FTNL01000019">
    <property type="protein sequence ID" value="SIR68852.1"/>
    <property type="molecule type" value="Genomic_DNA"/>
</dbReference>
<keyword evidence="4" id="KW-1185">Reference proteome</keyword>
<dbReference type="Gene3D" id="1.10.10.60">
    <property type="entry name" value="Homeodomain-like"/>
    <property type="match status" value="1"/>
</dbReference>
<dbReference type="GO" id="GO:0000981">
    <property type="term" value="F:DNA-binding transcription factor activity, RNA polymerase II-specific"/>
    <property type="evidence" value="ECO:0007669"/>
    <property type="project" value="TreeGrafter"/>
</dbReference>
<dbReference type="InterPro" id="IPR001005">
    <property type="entry name" value="SANT/Myb"/>
</dbReference>
<dbReference type="STRING" id="464.Lgor_1734"/>
<dbReference type="AlphaFoldDB" id="A0A377GGJ3"/>
<dbReference type="PANTHER" id="PTHR45614">
    <property type="entry name" value="MYB PROTEIN-RELATED"/>
    <property type="match status" value="1"/>
</dbReference>
<dbReference type="PROSITE" id="PS50090">
    <property type="entry name" value="MYB_LIKE"/>
    <property type="match status" value="1"/>
</dbReference>
<name>A0A377GGJ3_9GAMM</name>
<dbReference type="Proteomes" id="UP000186808">
    <property type="component" value="Unassembled WGS sequence"/>
</dbReference>
<sequence>MVFIRTGSVQLFLEMISITALNELIAIKLILPHTMCPKLEHIVCEMFMPKKKNTGHFKWNSTFDRLLTELIKGRSSQPWTEIARLLKNNILRECPNVRLKTFPNGKQCRDRWVEYLDPCVSRKPFTQEQIDFIFKRRRDGAGYAQIGRELGHSANQVKNAYYCKKQKRVETPVIPLVFDVKLPSMSIEMNTSSTSVSDAPDSPKFFSNSFVTQNLSFFSEVSEPSCDPLNELYDLRSLSELADDMLSDPYCGHGTMDKNF</sequence>
<dbReference type="SUPFAM" id="SSF46689">
    <property type="entry name" value="Homeodomain-like"/>
    <property type="match status" value="1"/>
</dbReference>
<dbReference type="GO" id="GO:0000978">
    <property type="term" value="F:RNA polymerase II cis-regulatory region sequence-specific DNA binding"/>
    <property type="evidence" value="ECO:0007669"/>
    <property type="project" value="TreeGrafter"/>
</dbReference>